<accession>A0A2V3DXH2</accession>
<keyword evidence="3" id="KW-1185">Reference proteome</keyword>
<sequence>MQRLTDTGRGAIVLPMDDAYAAMRTGTNWMNARGQNGTFYITPGLMNDVSTIKIVDQDLIDFHNAGHEIAAHSKTHANMSLITAAERTVEYDYPKTYLENLIGAGTVTTWAYPFGTGSSGRNLACDQQLYLGYDRWLDMAMTTNSVVYPRYSDTPPLLINRLAWSATNQAQILTLVRKAATSAVVVPILFHNLDTAVNPTRANVLEMLDLAVALGVPLITTQEAFPASRSLLNPGFENGLDGVDPTGRHAITAANGKCSVVTDTPAPEYQGTKALELSTTDNAGYAYIRQQVQFLPGRQDTFSGQCKAVSVSNAGNLIADKAFVRIQSLDYGQAVIAGLDVKMTPALGKDIGAGWKKFTLDFTAGQSTKTVNVDVGLQATVGGAVIRFDHLWFEPKYLGDLG</sequence>
<organism evidence="2 3">
    <name type="scientific">Arthrobacter psychrochitiniphilus</name>
    <dbReference type="NCBI Taxonomy" id="291045"/>
    <lineage>
        <taxon>Bacteria</taxon>
        <taxon>Bacillati</taxon>
        <taxon>Actinomycetota</taxon>
        <taxon>Actinomycetes</taxon>
        <taxon>Micrococcales</taxon>
        <taxon>Micrococcaceae</taxon>
        <taxon>Arthrobacter</taxon>
    </lineage>
</organism>
<feature type="domain" description="NodB homology" evidence="1">
    <location>
        <begin position="7"/>
        <end position="118"/>
    </location>
</feature>
<name>A0A2V3DXH2_9MICC</name>
<dbReference type="EMBL" id="QHLZ01000001">
    <property type="protein sequence ID" value="PXA69272.1"/>
    <property type="molecule type" value="Genomic_DNA"/>
</dbReference>
<proteinExistence type="predicted"/>
<dbReference type="Gene3D" id="2.60.120.260">
    <property type="entry name" value="Galactose-binding domain-like"/>
    <property type="match status" value="1"/>
</dbReference>
<comment type="caution">
    <text evidence="2">The sequence shown here is derived from an EMBL/GenBank/DDBJ whole genome shotgun (WGS) entry which is preliminary data.</text>
</comment>
<protein>
    <recommendedName>
        <fullName evidence="1">NodB homology domain-containing protein</fullName>
    </recommendedName>
</protein>
<dbReference type="Pfam" id="PF01522">
    <property type="entry name" value="Polysacc_deac_1"/>
    <property type="match status" value="1"/>
</dbReference>
<dbReference type="SUPFAM" id="SSF88713">
    <property type="entry name" value="Glycoside hydrolase/deacetylase"/>
    <property type="match status" value="1"/>
</dbReference>
<dbReference type="Gene3D" id="3.20.20.370">
    <property type="entry name" value="Glycoside hydrolase/deacetylase"/>
    <property type="match status" value="1"/>
</dbReference>
<dbReference type="InterPro" id="IPR011330">
    <property type="entry name" value="Glyco_hydro/deAcase_b/a-brl"/>
</dbReference>
<dbReference type="RefSeq" id="WP_110104559.1">
    <property type="nucleotide sequence ID" value="NZ_JACBZZ010000001.1"/>
</dbReference>
<dbReference type="GO" id="GO:0005975">
    <property type="term" value="P:carbohydrate metabolic process"/>
    <property type="evidence" value="ECO:0007669"/>
    <property type="project" value="InterPro"/>
</dbReference>
<dbReference type="GO" id="GO:0016810">
    <property type="term" value="F:hydrolase activity, acting on carbon-nitrogen (but not peptide) bonds"/>
    <property type="evidence" value="ECO:0007669"/>
    <property type="project" value="InterPro"/>
</dbReference>
<evidence type="ECO:0000313" key="2">
    <source>
        <dbReference type="EMBL" id="PXA69272.1"/>
    </source>
</evidence>
<reference evidence="2 3" key="1">
    <citation type="submission" date="2018-05" db="EMBL/GenBank/DDBJ databases">
        <title>Genetic diversity of glacier-inhabiting Cryobacterium bacteria in China and description of Cryobacterium mengkeensis sp. nov. and Arthrobacter glacialis sp. nov.</title>
        <authorList>
            <person name="Liu Q."/>
            <person name="Xin Y.-H."/>
        </authorList>
    </citation>
    <scope>NUCLEOTIDE SEQUENCE [LARGE SCALE GENOMIC DNA]</scope>
    <source>
        <strain evidence="2 3">GP3</strain>
    </source>
</reference>
<dbReference type="InterPro" id="IPR002509">
    <property type="entry name" value="NODB_dom"/>
</dbReference>
<evidence type="ECO:0000313" key="3">
    <source>
        <dbReference type="Proteomes" id="UP000246303"/>
    </source>
</evidence>
<evidence type="ECO:0000259" key="1">
    <source>
        <dbReference type="Pfam" id="PF01522"/>
    </source>
</evidence>
<gene>
    <name evidence="2" type="ORF">CVS29_01505</name>
</gene>
<dbReference type="AlphaFoldDB" id="A0A2V3DXH2"/>
<dbReference type="Proteomes" id="UP000246303">
    <property type="component" value="Unassembled WGS sequence"/>
</dbReference>